<feature type="non-terminal residue" evidence="1">
    <location>
        <position position="1"/>
    </location>
</feature>
<dbReference type="EMBL" id="CVQI01037499">
    <property type="protein sequence ID" value="CRK48439.1"/>
    <property type="molecule type" value="Genomic_DNA"/>
</dbReference>
<sequence length="10" mass="1065">PVPGEQPSVR</sequence>
<evidence type="ECO:0000313" key="2">
    <source>
        <dbReference type="Proteomes" id="UP000045706"/>
    </source>
</evidence>
<dbReference type="Proteomes" id="UP000045706">
    <property type="component" value="Unassembled WGS sequence"/>
</dbReference>
<accession>A0A0G4NPU0</accession>
<evidence type="ECO:0000313" key="1">
    <source>
        <dbReference type="EMBL" id="CRK48439.1"/>
    </source>
</evidence>
<proteinExistence type="predicted"/>
<gene>
    <name evidence="1" type="ORF">BN1723_020547</name>
</gene>
<reference evidence="2" key="1">
    <citation type="submission" date="2015-05" db="EMBL/GenBank/DDBJ databases">
        <authorList>
            <person name="Fogelqvist Johan"/>
        </authorList>
    </citation>
    <scope>NUCLEOTIDE SEQUENCE [LARGE SCALE GENOMIC DNA]</scope>
</reference>
<organism evidence="1 2">
    <name type="scientific">Verticillium longisporum</name>
    <name type="common">Verticillium dahliae var. longisporum</name>
    <dbReference type="NCBI Taxonomy" id="100787"/>
    <lineage>
        <taxon>Eukaryota</taxon>
        <taxon>Fungi</taxon>
        <taxon>Dikarya</taxon>
        <taxon>Ascomycota</taxon>
        <taxon>Pezizomycotina</taxon>
        <taxon>Sordariomycetes</taxon>
        <taxon>Hypocreomycetidae</taxon>
        <taxon>Glomerellales</taxon>
        <taxon>Plectosphaerellaceae</taxon>
        <taxon>Verticillium</taxon>
    </lineage>
</organism>
<protein>
    <submittedName>
        <fullName evidence="1">Uncharacterized protein</fullName>
    </submittedName>
</protein>
<name>A0A0G4NPU0_VERLO</name>